<evidence type="ECO:0000313" key="1">
    <source>
        <dbReference type="EMBL" id="QHS95842.1"/>
    </source>
</evidence>
<reference evidence="1" key="1">
    <citation type="journal article" date="2020" name="Nature">
        <title>Giant virus diversity and host interactions through global metagenomics.</title>
        <authorList>
            <person name="Schulz F."/>
            <person name="Roux S."/>
            <person name="Paez-Espino D."/>
            <person name="Jungbluth S."/>
            <person name="Walsh D.A."/>
            <person name="Denef V.J."/>
            <person name="McMahon K.D."/>
            <person name="Konstantinidis K.T."/>
            <person name="Eloe-Fadrosh E.A."/>
            <person name="Kyrpides N.C."/>
            <person name="Woyke T."/>
        </authorList>
    </citation>
    <scope>NUCLEOTIDE SEQUENCE</scope>
    <source>
        <strain evidence="1">GVMAG-M-3300018868-6</strain>
    </source>
</reference>
<organism evidence="1">
    <name type="scientific">viral metagenome</name>
    <dbReference type="NCBI Taxonomy" id="1070528"/>
    <lineage>
        <taxon>unclassified sequences</taxon>
        <taxon>metagenomes</taxon>
        <taxon>organismal metagenomes</taxon>
    </lineage>
</organism>
<dbReference type="EMBL" id="MN739258">
    <property type="protein sequence ID" value="QHS95842.1"/>
    <property type="molecule type" value="Genomic_DNA"/>
</dbReference>
<accession>A0A6C0BUX2</accession>
<protein>
    <submittedName>
        <fullName evidence="1">Uncharacterized protein</fullName>
    </submittedName>
</protein>
<sequence>MLNDFFVANHSESTHKNKKGHGFSDVRNIDDYITALERRRAAHNANGELTNWLGDILRHRTNLG</sequence>
<name>A0A6C0BUX2_9ZZZZ</name>
<proteinExistence type="predicted"/>
<dbReference type="AlphaFoldDB" id="A0A6C0BUX2"/>